<dbReference type="InterPro" id="IPR050437">
    <property type="entry name" value="Ribos_protein_bS1-like"/>
</dbReference>
<feature type="domain" description="S1 motif" evidence="4">
    <location>
        <begin position="297"/>
        <end position="360"/>
    </location>
</feature>
<feature type="domain" description="S1 motif" evidence="4">
    <location>
        <begin position="127"/>
        <end position="187"/>
    </location>
</feature>
<dbReference type="EMBL" id="LCKS01000007">
    <property type="protein sequence ID" value="KKU02777.1"/>
    <property type="molecule type" value="Genomic_DNA"/>
</dbReference>
<reference evidence="5 6" key="1">
    <citation type="journal article" date="2015" name="Nature">
        <title>rRNA introns, odd ribosomes, and small enigmatic genomes across a large radiation of phyla.</title>
        <authorList>
            <person name="Brown C.T."/>
            <person name="Hug L.A."/>
            <person name="Thomas B.C."/>
            <person name="Sharon I."/>
            <person name="Castelle C.J."/>
            <person name="Singh A."/>
            <person name="Wilkins M.J."/>
            <person name="Williams K.H."/>
            <person name="Banfield J.F."/>
        </authorList>
    </citation>
    <scope>NUCLEOTIDE SEQUENCE [LARGE SCALE GENOMIC DNA]</scope>
</reference>
<comment type="similarity">
    <text evidence="1">Belongs to the bacterial ribosomal protein bS1 family.</text>
</comment>
<dbReference type="SUPFAM" id="SSF50249">
    <property type="entry name" value="Nucleic acid-binding proteins"/>
    <property type="match status" value="4"/>
</dbReference>
<dbReference type="GO" id="GO:0006412">
    <property type="term" value="P:translation"/>
    <property type="evidence" value="ECO:0007669"/>
    <property type="project" value="TreeGrafter"/>
</dbReference>
<name>A0A0G1M3V9_9BACT</name>
<dbReference type="Pfam" id="PF00575">
    <property type="entry name" value="S1"/>
    <property type="match status" value="4"/>
</dbReference>
<keyword evidence="2 5" id="KW-0689">Ribosomal protein</keyword>
<sequence length="369" mass="40507">MPKTQKLKNTFAQRAKTQSKTPQTMEELLAQTGYTIKTFKRGNVVEGTVTEVAGRTVFVDVGGKMEAVVAEGEYETSKDYLRALKPGEKITGVVVSPESDSGQIILSLRRAVEDSRWKALEKAHEGGEILEVKVKETTRGGLLVEADGAYGFIPSSQLSREAGEKQTLKVKVIEINRGENRLVMSERAVSEAAEIEARKKALRVVKGGEVYDGVVTGLVPFGAFVEIKIKKEVLEGLVHISEISWEKVDEVGKTLKEGDQVKVMVIGLDEENGKLALSLKRLLGDPWQVMAAKYPTDSKHRGQVTKIAPYGVFVHLEKGIEGLIHASKMPAEATFVEGQEVEVFVESVDMDKRRLSLGVVLTKKPVGYK</sequence>
<dbReference type="InterPro" id="IPR012340">
    <property type="entry name" value="NA-bd_OB-fold"/>
</dbReference>
<dbReference type="CDD" id="cd04465">
    <property type="entry name" value="S1_RPS1_repeat_ec2_hs2"/>
    <property type="match status" value="1"/>
</dbReference>
<dbReference type="GO" id="GO:1990904">
    <property type="term" value="C:ribonucleoprotein complex"/>
    <property type="evidence" value="ECO:0007669"/>
    <property type="project" value="UniProtKB-KW"/>
</dbReference>
<dbReference type="Gene3D" id="2.40.50.140">
    <property type="entry name" value="Nucleic acid-binding proteins"/>
    <property type="match status" value="4"/>
</dbReference>
<feature type="domain" description="S1 motif" evidence="4">
    <location>
        <begin position="208"/>
        <end position="280"/>
    </location>
</feature>
<dbReference type="GO" id="GO:0005840">
    <property type="term" value="C:ribosome"/>
    <property type="evidence" value="ECO:0007669"/>
    <property type="project" value="UniProtKB-KW"/>
</dbReference>
<feature type="domain" description="S1 motif" evidence="4">
    <location>
        <begin position="42"/>
        <end position="109"/>
    </location>
</feature>
<accession>A0A0G1M3V9</accession>
<dbReference type="PANTHER" id="PTHR10724">
    <property type="entry name" value="30S RIBOSOMAL PROTEIN S1"/>
    <property type="match status" value="1"/>
</dbReference>
<dbReference type="PANTHER" id="PTHR10724:SF7">
    <property type="entry name" value="SMALL RIBOSOMAL SUBUNIT PROTEIN BS1C"/>
    <property type="match status" value="1"/>
</dbReference>
<dbReference type="AlphaFoldDB" id="A0A0G1M3V9"/>
<evidence type="ECO:0000256" key="1">
    <source>
        <dbReference type="ARBA" id="ARBA00006767"/>
    </source>
</evidence>
<dbReference type="PROSITE" id="PS50126">
    <property type="entry name" value="S1"/>
    <property type="match status" value="4"/>
</dbReference>
<comment type="caution">
    <text evidence="5">The sequence shown here is derived from an EMBL/GenBank/DDBJ whole genome shotgun (WGS) entry which is preliminary data.</text>
</comment>
<evidence type="ECO:0000313" key="5">
    <source>
        <dbReference type="EMBL" id="KKU02777.1"/>
    </source>
</evidence>
<proteinExistence type="inferred from homology"/>
<dbReference type="SMART" id="SM00316">
    <property type="entry name" value="S1"/>
    <property type="match status" value="4"/>
</dbReference>
<dbReference type="GO" id="GO:0003729">
    <property type="term" value="F:mRNA binding"/>
    <property type="evidence" value="ECO:0007669"/>
    <property type="project" value="TreeGrafter"/>
</dbReference>
<dbReference type="InterPro" id="IPR035104">
    <property type="entry name" value="Ribosomal_protein_S1-like"/>
</dbReference>
<organism evidence="5 6">
    <name type="scientific">Candidatus Amesbacteria bacterium GW2011_GWC2_45_19</name>
    <dbReference type="NCBI Taxonomy" id="1618366"/>
    <lineage>
        <taxon>Bacteria</taxon>
        <taxon>Candidatus Amesiibacteriota</taxon>
    </lineage>
</organism>
<dbReference type="GO" id="GO:0003735">
    <property type="term" value="F:structural constituent of ribosome"/>
    <property type="evidence" value="ECO:0007669"/>
    <property type="project" value="TreeGrafter"/>
</dbReference>
<dbReference type="InterPro" id="IPR003029">
    <property type="entry name" value="S1_domain"/>
</dbReference>
<evidence type="ECO:0000256" key="3">
    <source>
        <dbReference type="ARBA" id="ARBA00023274"/>
    </source>
</evidence>
<gene>
    <name evidence="5" type="ORF">UX05_C0007G0006</name>
</gene>
<evidence type="ECO:0000256" key="2">
    <source>
        <dbReference type="ARBA" id="ARBA00022980"/>
    </source>
</evidence>
<protein>
    <submittedName>
        <fullName evidence="5">30S ribosomal protein S1</fullName>
    </submittedName>
</protein>
<dbReference type="Proteomes" id="UP000034264">
    <property type="component" value="Unassembled WGS sequence"/>
</dbReference>
<evidence type="ECO:0000259" key="4">
    <source>
        <dbReference type="PROSITE" id="PS50126"/>
    </source>
</evidence>
<dbReference type="PRINTS" id="PR00681">
    <property type="entry name" value="RIBOSOMALS1"/>
</dbReference>
<keyword evidence="3" id="KW-0687">Ribonucleoprotein</keyword>
<evidence type="ECO:0000313" key="6">
    <source>
        <dbReference type="Proteomes" id="UP000034264"/>
    </source>
</evidence>